<dbReference type="EMBL" id="AP012338">
    <property type="protein sequence ID" value="BAM03793.1"/>
    <property type="molecule type" value="Genomic_DNA"/>
</dbReference>
<dbReference type="Proteomes" id="UP000007881">
    <property type="component" value="Chromosome"/>
</dbReference>
<sequence length="247" mass="25882">MPQTPHRLLLALWSAACLAGTASADFAADFDGLAAGEGPGGAWIVDGTVEAAAAGGGEALRLRSEGNDSSATARRPVEMVAGEEAWTASVDWCPGSWSKPGVVLELTQPNANQRLFRITTLSGKNTFRATDWPGGEETDTPIGEDYKKDHWYRVTATGTLGEPEYAVRIVERGRENAADGEVVFDSAGGPKLRVNPSVREPSLLGFGVWQGQGPEGYEILVDNVSFTSGSPAAADAGGDPEPPAEPE</sequence>
<evidence type="ECO:0000313" key="4">
    <source>
        <dbReference type="Proteomes" id="UP000007881"/>
    </source>
</evidence>
<evidence type="ECO:0008006" key="5">
    <source>
        <dbReference type="Google" id="ProtNLM"/>
    </source>
</evidence>
<evidence type="ECO:0000256" key="2">
    <source>
        <dbReference type="SAM" id="SignalP"/>
    </source>
</evidence>
<dbReference type="RefSeq" id="WP_014437011.1">
    <property type="nucleotide sequence ID" value="NC_017080.1"/>
</dbReference>
<accession>I0IEV5</accession>
<dbReference type="STRING" id="1142394.PSMK_16340"/>
<keyword evidence="4" id="KW-1185">Reference proteome</keyword>
<name>I0IEV5_PHYMF</name>
<keyword evidence="2" id="KW-0732">Signal</keyword>
<reference evidence="3 4" key="1">
    <citation type="submission" date="2012-02" db="EMBL/GenBank/DDBJ databases">
        <title>Complete genome sequence of Phycisphaera mikurensis NBRC 102666.</title>
        <authorList>
            <person name="Ankai A."/>
            <person name="Hosoyama A."/>
            <person name="Terui Y."/>
            <person name="Sekine M."/>
            <person name="Fukai R."/>
            <person name="Kato Y."/>
            <person name="Nakamura S."/>
            <person name="Yamada-Narita S."/>
            <person name="Kawakoshi A."/>
            <person name="Fukunaga Y."/>
            <person name="Yamazaki S."/>
            <person name="Fujita N."/>
        </authorList>
    </citation>
    <scope>NUCLEOTIDE SEQUENCE [LARGE SCALE GENOMIC DNA]</scope>
    <source>
        <strain evidence="4">NBRC 102666 / KCTC 22515 / FYK2301M01</strain>
    </source>
</reference>
<dbReference type="HOGENOM" id="CLU_1123719_0_0_0"/>
<evidence type="ECO:0000256" key="1">
    <source>
        <dbReference type="SAM" id="MobiDB-lite"/>
    </source>
</evidence>
<dbReference type="AlphaFoldDB" id="I0IEV5"/>
<feature type="signal peptide" evidence="2">
    <location>
        <begin position="1"/>
        <end position="27"/>
    </location>
</feature>
<organism evidence="3 4">
    <name type="scientific">Phycisphaera mikurensis (strain NBRC 102666 / KCTC 22515 / FYK2301M01)</name>
    <dbReference type="NCBI Taxonomy" id="1142394"/>
    <lineage>
        <taxon>Bacteria</taxon>
        <taxon>Pseudomonadati</taxon>
        <taxon>Planctomycetota</taxon>
        <taxon>Phycisphaerae</taxon>
        <taxon>Phycisphaerales</taxon>
        <taxon>Phycisphaeraceae</taxon>
        <taxon>Phycisphaera</taxon>
    </lineage>
</organism>
<feature type="chain" id="PRO_5003629641" description="3-keto-disaccharide hydrolase domain-containing protein" evidence="2">
    <location>
        <begin position="28"/>
        <end position="247"/>
    </location>
</feature>
<protein>
    <recommendedName>
        <fullName evidence="5">3-keto-disaccharide hydrolase domain-containing protein</fullName>
    </recommendedName>
</protein>
<feature type="region of interest" description="Disordered" evidence="1">
    <location>
        <begin position="227"/>
        <end position="247"/>
    </location>
</feature>
<gene>
    <name evidence="3" type="ordered locus">PSMK_16340</name>
</gene>
<evidence type="ECO:0000313" key="3">
    <source>
        <dbReference type="EMBL" id="BAM03793.1"/>
    </source>
</evidence>
<proteinExistence type="predicted"/>
<dbReference type="KEGG" id="phm:PSMK_16340"/>